<dbReference type="Pfam" id="PF00588">
    <property type="entry name" value="SpoU_methylase"/>
    <property type="match status" value="1"/>
</dbReference>
<organism evidence="4 5">
    <name type="scientific">Finegoldia magna</name>
    <name type="common">Peptostreptococcus magnus</name>
    <dbReference type="NCBI Taxonomy" id="1260"/>
    <lineage>
        <taxon>Bacteria</taxon>
        <taxon>Bacillati</taxon>
        <taxon>Bacillota</taxon>
        <taxon>Tissierellia</taxon>
        <taxon>Tissierellales</taxon>
        <taxon>Peptoniphilaceae</taxon>
        <taxon>Finegoldia</taxon>
    </lineage>
</organism>
<dbReference type="OMA" id="QVPPYEY"/>
<dbReference type="SMART" id="SM00967">
    <property type="entry name" value="SpoU_sub_bind"/>
    <property type="match status" value="1"/>
</dbReference>
<dbReference type="Gene3D" id="3.30.1330.30">
    <property type="match status" value="1"/>
</dbReference>
<evidence type="ECO:0000313" key="5">
    <source>
        <dbReference type="Proteomes" id="UP000502899"/>
    </source>
</evidence>
<evidence type="ECO:0000313" key="4">
    <source>
        <dbReference type="EMBL" id="QKH79530.1"/>
    </source>
</evidence>
<dbReference type="Proteomes" id="UP000502899">
    <property type="component" value="Chromosome"/>
</dbReference>
<evidence type="ECO:0000256" key="2">
    <source>
        <dbReference type="ARBA" id="ARBA00022603"/>
    </source>
</evidence>
<gene>
    <name evidence="4" type="primary">rlmB</name>
    <name evidence="4" type="ORF">FOC70_03805</name>
</gene>
<reference evidence="4 5" key="1">
    <citation type="submission" date="2020-05" db="EMBL/GenBank/DDBJ databases">
        <title>FDA dAtabase for Regulatory Grade micrObial Sequences (FDA-ARGOS): Supporting development and validation of Infectious Disease Dx tests.</title>
        <authorList>
            <person name="Pederson C."/>
            <person name="Tallon L."/>
            <person name="Sadzewicz L."/>
            <person name="Zhao X."/>
            <person name="Vavikolanu K."/>
            <person name="Mehta A."/>
            <person name="Aluvathingal J."/>
            <person name="Nadendla S."/>
            <person name="Myers T."/>
            <person name="Yan Y."/>
            <person name="Sichtig H."/>
        </authorList>
    </citation>
    <scope>NUCLEOTIDE SEQUENCE [LARGE SCALE GENOMIC DNA]</scope>
    <source>
        <strain evidence="4 5">FDAARGOS_764</strain>
    </source>
</reference>
<dbReference type="InterPro" id="IPR001537">
    <property type="entry name" value="SpoU_MeTrfase"/>
</dbReference>
<dbReference type="GO" id="GO:0005829">
    <property type="term" value="C:cytosol"/>
    <property type="evidence" value="ECO:0007669"/>
    <property type="project" value="TreeGrafter"/>
</dbReference>
<dbReference type="InterPro" id="IPR029028">
    <property type="entry name" value="Alpha/beta_knot_MTases"/>
</dbReference>
<dbReference type="SUPFAM" id="SSF55315">
    <property type="entry name" value="L30e-like"/>
    <property type="match status" value="1"/>
</dbReference>
<dbReference type="GO" id="GO:0006396">
    <property type="term" value="P:RNA processing"/>
    <property type="evidence" value="ECO:0007669"/>
    <property type="project" value="InterPro"/>
</dbReference>
<keyword evidence="2 4" id="KW-0489">Methyltransferase</keyword>
<evidence type="ECO:0000256" key="1">
    <source>
        <dbReference type="ARBA" id="ARBA00007228"/>
    </source>
</evidence>
<dbReference type="RefSeq" id="WP_002838832.1">
    <property type="nucleotide sequence ID" value="NZ_CABKMR010000001.1"/>
</dbReference>
<protein>
    <submittedName>
        <fullName evidence="4">23S rRNA (Guanosine(2251)-2'-O)-methyltransferase RlmB</fullName>
    </submittedName>
</protein>
<dbReference type="GO" id="GO:0003723">
    <property type="term" value="F:RNA binding"/>
    <property type="evidence" value="ECO:0007669"/>
    <property type="project" value="InterPro"/>
</dbReference>
<dbReference type="InterPro" id="IPR029026">
    <property type="entry name" value="tRNA_m1G_MTases_N"/>
</dbReference>
<evidence type="ECO:0000256" key="3">
    <source>
        <dbReference type="ARBA" id="ARBA00022679"/>
    </source>
</evidence>
<dbReference type="InterPro" id="IPR013123">
    <property type="entry name" value="SpoU_subst-bd"/>
</dbReference>
<dbReference type="GO" id="GO:0032259">
    <property type="term" value="P:methylation"/>
    <property type="evidence" value="ECO:0007669"/>
    <property type="project" value="UniProtKB-KW"/>
</dbReference>
<keyword evidence="3 4" id="KW-0808">Transferase</keyword>
<dbReference type="CDD" id="cd18103">
    <property type="entry name" value="SpoU-like_RlmB"/>
    <property type="match status" value="1"/>
</dbReference>
<dbReference type="InterPro" id="IPR029064">
    <property type="entry name" value="Ribosomal_eL30-like_sf"/>
</dbReference>
<proteinExistence type="inferred from homology"/>
<name>A0A133N2Y8_FINMA</name>
<dbReference type="EMBL" id="CP054000">
    <property type="protein sequence ID" value="QKH79530.1"/>
    <property type="molecule type" value="Genomic_DNA"/>
</dbReference>
<dbReference type="SUPFAM" id="SSF75217">
    <property type="entry name" value="alpha/beta knot"/>
    <property type="match status" value="1"/>
</dbReference>
<dbReference type="AlphaFoldDB" id="A0A133N2Y8"/>
<dbReference type="GO" id="GO:0008173">
    <property type="term" value="F:RNA methyltransferase activity"/>
    <property type="evidence" value="ECO:0007669"/>
    <property type="project" value="InterPro"/>
</dbReference>
<dbReference type="NCBIfam" id="TIGR00186">
    <property type="entry name" value="rRNA_methyl_3"/>
    <property type="match status" value="1"/>
</dbReference>
<dbReference type="FunFam" id="3.40.1280.10:FF:000008">
    <property type="entry name" value="Group 3 RNA methyltransferase TrmH"/>
    <property type="match status" value="1"/>
</dbReference>
<comment type="similarity">
    <text evidence="1">Belongs to the class IV-like SAM-binding methyltransferase superfamily. RNA methyltransferase TrmH family.</text>
</comment>
<dbReference type="InterPro" id="IPR004441">
    <property type="entry name" value="rRNA_MeTrfase_TrmH"/>
</dbReference>
<dbReference type="Gene3D" id="3.40.1280.10">
    <property type="match status" value="1"/>
</dbReference>
<dbReference type="Pfam" id="PF08032">
    <property type="entry name" value="SpoU_sub_bind"/>
    <property type="match status" value="1"/>
</dbReference>
<accession>A0A133N2Y8</accession>
<dbReference type="PANTHER" id="PTHR46429">
    <property type="entry name" value="23S RRNA (GUANOSINE-2'-O-)-METHYLTRANSFERASE RLMB"/>
    <property type="match status" value="1"/>
</dbReference>
<sequence length="244" mass="27287">MQYLVGRNPVMEALEMDMGVTNLYIQKGELKGFIKKIEKKAYDMGIKVEYVDKKYIEKFAENTAHQGVMAKMPSFGYSNVDEMIIYAKKRNEDPFLIILDEITDPHNLGSIIRTAEVAGCHGVIIPKHRACEVNATAIKTSAGAVFNIKIARVTNITTTINYLKEHNIWIYGACGEASQTHTQANLKGPIGLVIGNEGKGISRLVRENCDQLIKIPMYGKTESLNASNAASILIYEIIRQRYEK</sequence>
<dbReference type="PANTHER" id="PTHR46429:SF1">
    <property type="entry name" value="23S RRNA (GUANOSINE-2'-O-)-METHYLTRANSFERASE RLMB"/>
    <property type="match status" value="1"/>
</dbReference>